<dbReference type="AlphaFoldDB" id="A0A757RR23"/>
<evidence type="ECO:0000313" key="3">
    <source>
        <dbReference type="EMBL" id="HAG0853978.1"/>
    </source>
</evidence>
<sequence length="292" mass="32666">MKSIAKAQNDFTIFKFGDSEIRVINKCGEPWFVAKDVCDALALTNSRKALTALDDDEKGVTLSYTLGGGQNLSIVSESGMYTLVLRCRDAVNKGSVPHKFRKWVTAEVLPSIRKHGEYVKGKKTTVEERTPLRDAVNMLVGKKGLRYDDAYNMVHQRFGIDSIDELSIEQIPQAVEYIHRVVLEGEFIGKQEELPAPKLDINFPISWFAENAPYAIIRQQCGDTVALDRSTLVECSPAYKLIDILTKAGYDVSAVRAELKALRHLMAEQSWALKEIASFAAIRDRACHSIKL</sequence>
<dbReference type="InterPro" id="IPR003497">
    <property type="entry name" value="BRO_N_domain"/>
</dbReference>
<organism evidence="3">
    <name type="scientific">Salmonella enterica</name>
    <name type="common">Salmonella choleraesuis</name>
    <dbReference type="NCBI Taxonomy" id="28901"/>
    <lineage>
        <taxon>Bacteria</taxon>
        <taxon>Pseudomonadati</taxon>
        <taxon>Pseudomonadota</taxon>
        <taxon>Gammaproteobacteria</taxon>
        <taxon>Enterobacterales</taxon>
        <taxon>Enterobacteriaceae</taxon>
        <taxon>Salmonella</taxon>
    </lineage>
</organism>
<dbReference type="SMART" id="SM01040">
    <property type="entry name" value="Bro-N"/>
    <property type="match status" value="1"/>
</dbReference>
<protein>
    <recommendedName>
        <fullName evidence="1">Bro-N domain-containing protein</fullName>
    </recommendedName>
</protein>
<dbReference type="EMBL" id="DAAXFY010000001">
    <property type="protein sequence ID" value="HAG0797579.1"/>
    <property type="molecule type" value="Genomic_DNA"/>
</dbReference>
<reference evidence="3" key="1">
    <citation type="journal article" date="2018" name="Genome Biol.">
        <title>SKESA: strategic k-mer extension for scrupulous assemblies.</title>
        <authorList>
            <person name="Souvorov A."/>
            <person name="Agarwala R."/>
            <person name="Lipman D.J."/>
        </authorList>
    </citation>
    <scope>NUCLEOTIDE SEQUENCE</scope>
    <source>
        <strain evidence="2">MA.MC_04-0058</strain>
        <strain evidence="3">MA.MC_04-0287</strain>
    </source>
</reference>
<accession>A0A757RR23</accession>
<evidence type="ECO:0000313" key="2">
    <source>
        <dbReference type="EMBL" id="HAG0797579.1"/>
    </source>
</evidence>
<comment type="caution">
    <text evidence="3">The sequence shown here is derived from an EMBL/GenBank/DDBJ whole genome shotgun (WGS) entry which is preliminary data.</text>
</comment>
<dbReference type="EMBL" id="DAAXGE010000020">
    <property type="protein sequence ID" value="HAG0853978.1"/>
    <property type="molecule type" value="Genomic_DNA"/>
</dbReference>
<dbReference type="PROSITE" id="PS51750">
    <property type="entry name" value="BRO_N"/>
    <property type="match status" value="1"/>
</dbReference>
<gene>
    <name evidence="3" type="ORF">G8T89_004381</name>
    <name evidence="2" type="ORF">G8U23_000369</name>
</gene>
<reference evidence="3" key="2">
    <citation type="submission" date="2020-02" db="EMBL/GenBank/DDBJ databases">
        <authorList>
            <consortium name="NCBI Pathogen Detection Project"/>
        </authorList>
    </citation>
    <scope>NUCLEOTIDE SEQUENCE</scope>
    <source>
        <strain evidence="2">MA.MC_04-0058</strain>
        <strain evidence="3">MA.MC_04-0287</strain>
    </source>
</reference>
<proteinExistence type="predicted"/>
<dbReference type="PANTHER" id="PTHR36180:SF2">
    <property type="entry name" value="BRO FAMILY PROTEIN"/>
    <property type="match status" value="1"/>
</dbReference>
<name>A0A757RR23_SALER</name>
<evidence type="ECO:0000259" key="1">
    <source>
        <dbReference type="PROSITE" id="PS51750"/>
    </source>
</evidence>
<dbReference type="Pfam" id="PF02498">
    <property type="entry name" value="Bro-N"/>
    <property type="match status" value="1"/>
</dbReference>
<feature type="domain" description="Bro-N" evidence="1">
    <location>
        <begin position="1"/>
        <end position="116"/>
    </location>
</feature>
<dbReference type="PANTHER" id="PTHR36180">
    <property type="entry name" value="DNA-BINDING PROTEIN-RELATED-RELATED"/>
    <property type="match status" value="1"/>
</dbReference>